<proteinExistence type="predicted"/>
<feature type="non-terminal residue" evidence="3">
    <location>
        <position position="156"/>
    </location>
</feature>
<evidence type="ECO:0000256" key="1">
    <source>
        <dbReference type="SAM" id="Coils"/>
    </source>
</evidence>
<dbReference type="AlphaFoldDB" id="A0A061R6C5"/>
<evidence type="ECO:0000256" key="2">
    <source>
        <dbReference type="SAM" id="MobiDB-lite"/>
    </source>
</evidence>
<sequence length="156" mass="16665">ERAAMEQELVALEGERQALRTRAEAAEAERRALQGRVNELMVGASDSEARAHEAEQALARLEAELRAARSGGNGLASGSRQAEASCVPQLAELESLRVQCAELRDQVARLQAGASLRPAADPLEASEGNERPGGDGMVSSLLVEELHQQHMEEMAA</sequence>
<keyword evidence="1" id="KW-0175">Coiled coil</keyword>
<organism evidence="3">
    <name type="scientific">Tetraselmis sp. GSL018</name>
    <dbReference type="NCBI Taxonomy" id="582737"/>
    <lineage>
        <taxon>Eukaryota</taxon>
        <taxon>Viridiplantae</taxon>
        <taxon>Chlorophyta</taxon>
        <taxon>core chlorophytes</taxon>
        <taxon>Chlorodendrophyceae</taxon>
        <taxon>Chlorodendrales</taxon>
        <taxon>Chlorodendraceae</taxon>
        <taxon>Tetraselmis</taxon>
    </lineage>
</organism>
<accession>A0A061R6C5</accession>
<dbReference type="Gene3D" id="1.10.287.1490">
    <property type="match status" value="1"/>
</dbReference>
<name>A0A061R6C5_9CHLO</name>
<feature type="region of interest" description="Disordered" evidence="2">
    <location>
        <begin position="113"/>
        <end position="141"/>
    </location>
</feature>
<reference evidence="3" key="1">
    <citation type="submission" date="2014-05" db="EMBL/GenBank/DDBJ databases">
        <title>The transcriptome of the halophilic microalga Tetraselmis sp. GSL018 isolated from the Great Salt Lake, Utah.</title>
        <authorList>
            <person name="Jinkerson R.E."/>
            <person name="D'Adamo S."/>
            <person name="Posewitz M.C."/>
        </authorList>
    </citation>
    <scope>NUCLEOTIDE SEQUENCE</scope>
    <source>
        <strain evidence="3">GSL018</strain>
    </source>
</reference>
<evidence type="ECO:0000313" key="3">
    <source>
        <dbReference type="EMBL" id="JAC66205.1"/>
    </source>
</evidence>
<dbReference type="EMBL" id="GBEZ01020472">
    <property type="protein sequence ID" value="JAC66205.1"/>
    <property type="molecule type" value="Transcribed_RNA"/>
</dbReference>
<protein>
    <submittedName>
        <fullName evidence="3">Uncharacterized protein</fullName>
    </submittedName>
</protein>
<feature type="non-terminal residue" evidence="3">
    <location>
        <position position="1"/>
    </location>
</feature>
<gene>
    <name evidence="3" type="ORF">TSPGSL018_14239</name>
</gene>
<feature type="coiled-coil region" evidence="1">
    <location>
        <begin position="2"/>
        <end position="113"/>
    </location>
</feature>